<feature type="chain" id="PRO_5023070679" evidence="1">
    <location>
        <begin position="19"/>
        <end position="190"/>
    </location>
</feature>
<proteinExistence type="predicted"/>
<evidence type="ECO:0000313" key="3">
    <source>
        <dbReference type="Proteomes" id="UP000305760"/>
    </source>
</evidence>
<dbReference type="PROSITE" id="PS51257">
    <property type="entry name" value="PROKAR_LIPOPROTEIN"/>
    <property type="match status" value="1"/>
</dbReference>
<dbReference type="InterPro" id="IPR008993">
    <property type="entry name" value="TIMP-like_OB-fold"/>
</dbReference>
<dbReference type="Proteomes" id="UP000305760">
    <property type="component" value="Unassembled WGS sequence"/>
</dbReference>
<reference evidence="2 3" key="1">
    <citation type="submission" date="2019-03" db="EMBL/GenBank/DDBJ databases">
        <title>Arenimonas daejeonensis sp. nov., isolated from compost.</title>
        <authorList>
            <person name="Jeon C.O."/>
        </authorList>
    </citation>
    <scope>NUCLEOTIDE SEQUENCE [LARGE SCALE GENOMIC DNA]</scope>
    <source>
        <strain evidence="2 3">R29</strain>
    </source>
</reference>
<keyword evidence="3" id="KW-1185">Reference proteome</keyword>
<comment type="caution">
    <text evidence="2">The sequence shown here is derived from an EMBL/GenBank/DDBJ whole genome shotgun (WGS) entry which is preliminary data.</text>
</comment>
<dbReference type="RefSeq" id="WP_139447231.1">
    <property type="nucleotide sequence ID" value="NZ_SMDR01000001.1"/>
</dbReference>
<accession>A0A5C4RWH8</accession>
<dbReference type="EMBL" id="SMDR01000001">
    <property type="protein sequence ID" value="TNJ35613.1"/>
    <property type="molecule type" value="Genomic_DNA"/>
</dbReference>
<gene>
    <name evidence="2" type="ORF">E1B00_07660</name>
</gene>
<evidence type="ECO:0000256" key="1">
    <source>
        <dbReference type="SAM" id="SignalP"/>
    </source>
</evidence>
<organism evidence="2 3">
    <name type="scientific">Arenimonas terrae</name>
    <dbReference type="NCBI Taxonomy" id="2546226"/>
    <lineage>
        <taxon>Bacteria</taxon>
        <taxon>Pseudomonadati</taxon>
        <taxon>Pseudomonadota</taxon>
        <taxon>Gammaproteobacteria</taxon>
        <taxon>Lysobacterales</taxon>
        <taxon>Lysobacteraceae</taxon>
        <taxon>Arenimonas</taxon>
    </lineage>
</organism>
<keyword evidence="1" id="KW-0732">Signal</keyword>
<dbReference type="Gene3D" id="2.40.50.120">
    <property type="match status" value="1"/>
</dbReference>
<sequence>MKTILCFLLVLCATPALACSCLADERTLEQRVDAAERVVRVRIVAAELAGDPGPTAEAFERWEQERISYRLRAIETLKGADQTLPRLVGLAGTGGGDCTVRLEVGRDLILFIGAGEQEISFSQCSQPYELLPWYEDSTLLLESVRQYARDRTPIHACDNLRSAAWERTAECEARQEDWSRRREQESSAGS</sequence>
<feature type="signal peptide" evidence="1">
    <location>
        <begin position="1"/>
        <end position="18"/>
    </location>
</feature>
<protein>
    <submittedName>
        <fullName evidence="2">Uncharacterized protein</fullName>
    </submittedName>
</protein>
<dbReference type="AlphaFoldDB" id="A0A5C4RWH8"/>
<evidence type="ECO:0000313" key="2">
    <source>
        <dbReference type="EMBL" id="TNJ35613.1"/>
    </source>
</evidence>
<name>A0A5C4RWH8_9GAMM</name>